<dbReference type="Proteomes" id="UP000294830">
    <property type="component" value="Unassembled WGS sequence"/>
</dbReference>
<dbReference type="InterPro" id="IPR003790">
    <property type="entry name" value="GHL10"/>
</dbReference>
<dbReference type="Pfam" id="PF02638">
    <property type="entry name" value="GHL10"/>
    <property type="match status" value="1"/>
</dbReference>
<reference evidence="3 4" key="1">
    <citation type="submission" date="2019-03" db="EMBL/GenBank/DDBJ databases">
        <title>Genomic Encyclopedia of Archaeal and Bacterial Type Strains, Phase II (KMG-II): from individual species to whole genera.</title>
        <authorList>
            <person name="Goeker M."/>
        </authorList>
    </citation>
    <scope>NUCLEOTIDE SEQUENCE [LARGE SCALE GENOMIC DNA]</scope>
    <source>
        <strain evidence="3 4">RL-C</strain>
    </source>
</reference>
<dbReference type="EMBL" id="SLWB01000005">
    <property type="protein sequence ID" value="TCN68907.1"/>
    <property type="molecule type" value="Genomic_DNA"/>
</dbReference>
<dbReference type="AlphaFoldDB" id="A0A4R2EL16"/>
<dbReference type="InterPro" id="IPR013783">
    <property type="entry name" value="Ig-like_fold"/>
</dbReference>
<feature type="domain" description="Glycosyl hydrolase-like 10" evidence="2">
    <location>
        <begin position="41"/>
        <end position="362"/>
    </location>
</feature>
<keyword evidence="1" id="KW-0732">Signal</keyword>
<protein>
    <submittedName>
        <fullName evidence="3">Uncharacterized lipoprotein YddW (UPF0748 family)</fullName>
    </submittedName>
</protein>
<keyword evidence="3" id="KW-0449">Lipoprotein</keyword>
<dbReference type="Gene3D" id="3.20.20.80">
    <property type="entry name" value="Glycosidases"/>
    <property type="match status" value="1"/>
</dbReference>
<dbReference type="PANTHER" id="PTHR43405">
    <property type="entry name" value="GLYCOSYL HYDROLASE DIGH"/>
    <property type="match status" value="1"/>
</dbReference>
<dbReference type="InterPro" id="IPR052177">
    <property type="entry name" value="Divisome_Glycosyl_Hydrolase"/>
</dbReference>
<dbReference type="InterPro" id="IPR017853">
    <property type="entry name" value="GH"/>
</dbReference>
<comment type="caution">
    <text evidence="3">The sequence shown here is derived from an EMBL/GenBank/DDBJ whole genome shotgun (WGS) entry which is preliminary data.</text>
</comment>
<gene>
    <name evidence="3" type="ORF">CLV25_105109</name>
</gene>
<dbReference type="SUPFAM" id="SSF51445">
    <property type="entry name" value="(Trans)glycosidases"/>
    <property type="match status" value="1"/>
</dbReference>
<dbReference type="Gene3D" id="2.60.40.10">
    <property type="entry name" value="Immunoglobulins"/>
    <property type="match status" value="1"/>
</dbReference>
<sequence length="521" mass="60602">MRSKPDDIKRMKKESLRLVLTALLLTLAAATWARTVNPKHEMRAAWIASVENIDWPSTKGLTPEQQRQEFIKMIDQLKDVGINAVIVQVRPCADALYSSSIEPWSMYLTGKQGLAPNPYYDPLKFMIDECHKRCIEFHAWFNPYRTIKDTTYKDIDSTHIIKQHPEWLVTYGNQRYFDPALPQTREHVLKVIMDVVNRYDVDGVHFDDYFYPYKIKGVDFPDSASFAAYPRGFASDQKEAWRRDNVNLIIKAIRDSIRAAKPFVKFGISPFGIWRNKASDPRGSETNGGSNYDDLYADILHWMQNRWIDYVVPQLYWHIGLKVADYKTLAQWWSKNSNGTPLYIGQGYYRVDPQSKTKEWADGKEISRQLELNRTIPEIEGSIFFSAKSFLNNSLNVNEQLKKQYYRYPAIVPQMRFIDSLPPAAPVHFTVKDRKKNVRLSWTVSDTASSEMDRARYFVVYRFSDKVDYSNPANIYTITRDTSIILKKNKKKGKKHVRFSITALDRLYNESKPTKAVTVSM</sequence>
<evidence type="ECO:0000313" key="4">
    <source>
        <dbReference type="Proteomes" id="UP000294830"/>
    </source>
</evidence>
<evidence type="ECO:0000259" key="2">
    <source>
        <dbReference type="Pfam" id="PF02638"/>
    </source>
</evidence>
<name>A0A4R2EL16_9BACT</name>
<organism evidence="3 4">
    <name type="scientific">Acetobacteroides hydrogenigenes</name>
    <dbReference type="NCBI Taxonomy" id="979970"/>
    <lineage>
        <taxon>Bacteria</taxon>
        <taxon>Pseudomonadati</taxon>
        <taxon>Bacteroidota</taxon>
        <taxon>Bacteroidia</taxon>
        <taxon>Bacteroidales</taxon>
        <taxon>Rikenellaceae</taxon>
        <taxon>Acetobacteroides</taxon>
    </lineage>
</organism>
<accession>A0A4R2EL16</accession>
<keyword evidence="4" id="KW-1185">Reference proteome</keyword>
<dbReference type="PANTHER" id="PTHR43405:SF1">
    <property type="entry name" value="GLYCOSYL HYDROLASE DIGH"/>
    <property type="match status" value="1"/>
</dbReference>
<proteinExistence type="predicted"/>
<evidence type="ECO:0000313" key="3">
    <source>
        <dbReference type="EMBL" id="TCN68907.1"/>
    </source>
</evidence>
<evidence type="ECO:0000256" key="1">
    <source>
        <dbReference type="ARBA" id="ARBA00022729"/>
    </source>
</evidence>